<feature type="compositionally biased region" description="Basic and acidic residues" evidence="1">
    <location>
        <begin position="7"/>
        <end position="22"/>
    </location>
</feature>
<dbReference type="AlphaFoldDB" id="A0A183LE60"/>
<name>A0A183LE60_9TREM</name>
<protein>
    <submittedName>
        <fullName evidence="2">Uncharacterized protein</fullName>
    </submittedName>
</protein>
<evidence type="ECO:0000256" key="1">
    <source>
        <dbReference type="SAM" id="MobiDB-lite"/>
    </source>
</evidence>
<dbReference type="EMBL" id="UZAI01000515">
    <property type="protein sequence ID" value="VDO53866.1"/>
    <property type="molecule type" value="Genomic_DNA"/>
</dbReference>
<dbReference type="Proteomes" id="UP000277204">
    <property type="component" value="Unassembled WGS sequence"/>
</dbReference>
<feature type="region of interest" description="Disordered" evidence="1">
    <location>
        <begin position="1"/>
        <end position="22"/>
    </location>
</feature>
<evidence type="ECO:0000313" key="3">
    <source>
        <dbReference type="Proteomes" id="UP000277204"/>
    </source>
</evidence>
<evidence type="ECO:0000313" key="2">
    <source>
        <dbReference type="EMBL" id="VDO53866.1"/>
    </source>
</evidence>
<keyword evidence="3" id="KW-1185">Reference proteome</keyword>
<proteinExistence type="predicted"/>
<sequence length="193" mass="22428">MKQLYDTTKKYGKSERPVKDKEDKKHIVTNLNTLQSILENRTIFSYHQKTINNDMEYSDYNSRNYDFNIDKEINNIEFITIQSSNEIPSTSHIQMDDINTPSYYLSHSISSPSSSSQQNNIDIEINHEKQWKMNEKSNNLLNKKCNSIKNKSKLLHNQVLLTEEIRIQDFFLALAICNTAVVSVTKNTPTMVS</sequence>
<dbReference type="STRING" id="48269.A0A183LE60"/>
<gene>
    <name evidence="2" type="ORF">SMRZ_LOCUS2085</name>
</gene>
<organism evidence="2 3">
    <name type="scientific">Schistosoma margrebowiei</name>
    <dbReference type="NCBI Taxonomy" id="48269"/>
    <lineage>
        <taxon>Eukaryota</taxon>
        <taxon>Metazoa</taxon>
        <taxon>Spiralia</taxon>
        <taxon>Lophotrochozoa</taxon>
        <taxon>Platyhelminthes</taxon>
        <taxon>Trematoda</taxon>
        <taxon>Digenea</taxon>
        <taxon>Strigeidida</taxon>
        <taxon>Schistosomatoidea</taxon>
        <taxon>Schistosomatidae</taxon>
        <taxon>Schistosoma</taxon>
    </lineage>
</organism>
<accession>A0A183LE60</accession>
<reference evidence="2 3" key="1">
    <citation type="submission" date="2018-11" db="EMBL/GenBank/DDBJ databases">
        <authorList>
            <consortium name="Pathogen Informatics"/>
        </authorList>
    </citation>
    <scope>NUCLEOTIDE SEQUENCE [LARGE SCALE GENOMIC DNA]</scope>
    <source>
        <strain evidence="2 3">Zambia</strain>
    </source>
</reference>